<dbReference type="EMBL" id="CP027665">
    <property type="protein sequence ID" value="AVO37038.1"/>
    <property type="molecule type" value="Genomic_DNA"/>
</dbReference>
<dbReference type="RefSeq" id="WP_106471352.1">
    <property type="nucleotide sequence ID" value="NZ_CP027665.1"/>
</dbReference>
<dbReference type="Pfam" id="PF00455">
    <property type="entry name" value="DeoRC"/>
    <property type="match status" value="1"/>
</dbReference>
<gene>
    <name evidence="5" type="ORF">C6Y53_04520</name>
</gene>
<dbReference type="PROSITE" id="PS51000">
    <property type="entry name" value="HTH_DEOR_2"/>
    <property type="match status" value="1"/>
</dbReference>
<dbReference type="KEGG" id="thas:C6Y53_04520"/>
<dbReference type="InterPro" id="IPR037171">
    <property type="entry name" value="NagB/RpiA_transferase-like"/>
</dbReference>
<feature type="domain" description="HTH deoR-type" evidence="4">
    <location>
        <begin position="9"/>
        <end position="64"/>
    </location>
</feature>
<sequence length="268" mass="29095">MTAPPPTTSHREQEILREIRLSGGSCRVGFLAERLGVSDETVRRNIRTLQEKSLVRKVHGGVLLSEGLTLNEQPFQTRMRHNAEAKRTIAAKLAEIIRDGDSLFLDIGSTTAYAAQALAGHRNLYIVTNSLAVAGTLATINGNRVFFAGGELRPHDGGSFGQDAIRFLHRFNVQYAVFSAGAINGDIGFMLHDIQEADLSREAARRAQTRIVLADSDKFGRRAPIAVSDQCELDLLITEAPPPRAIADMLERNEIALVQAGGENGNGA</sequence>
<dbReference type="InterPro" id="IPR014036">
    <property type="entry name" value="DeoR-like_C"/>
</dbReference>
<dbReference type="PRINTS" id="PR00037">
    <property type="entry name" value="HTHLACR"/>
</dbReference>
<dbReference type="SUPFAM" id="SSF46785">
    <property type="entry name" value="Winged helix' DNA-binding domain"/>
    <property type="match status" value="1"/>
</dbReference>
<keyword evidence="6" id="KW-1185">Reference proteome</keyword>
<evidence type="ECO:0000259" key="4">
    <source>
        <dbReference type="PROSITE" id="PS51000"/>
    </source>
</evidence>
<dbReference type="InterPro" id="IPR036388">
    <property type="entry name" value="WH-like_DNA-bd_sf"/>
</dbReference>
<evidence type="ECO:0000256" key="2">
    <source>
        <dbReference type="ARBA" id="ARBA00023015"/>
    </source>
</evidence>
<evidence type="ECO:0000313" key="6">
    <source>
        <dbReference type="Proteomes" id="UP000237655"/>
    </source>
</evidence>
<dbReference type="SMART" id="SM01134">
    <property type="entry name" value="DeoRC"/>
    <property type="match status" value="1"/>
</dbReference>
<reference evidence="6" key="1">
    <citation type="submission" date="2018-03" db="EMBL/GenBank/DDBJ databases">
        <title>Genomic analysis of the strain SH-1 isolated from shrimp intestine.</title>
        <authorList>
            <person name="Kim Y.-S."/>
            <person name="Kim S.-E."/>
            <person name="Kim K.-H."/>
        </authorList>
    </citation>
    <scope>NUCLEOTIDE SEQUENCE [LARGE SCALE GENOMIC DNA]</scope>
    <source>
        <strain evidence="6">SH-1</strain>
    </source>
</reference>
<evidence type="ECO:0000256" key="1">
    <source>
        <dbReference type="ARBA" id="ARBA00022491"/>
    </source>
</evidence>
<dbReference type="Gene3D" id="1.10.10.10">
    <property type="entry name" value="Winged helix-like DNA-binding domain superfamily/Winged helix DNA-binding domain"/>
    <property type="match status" value="1"/>
</dbReference>
<accession>A0A2S0MMC8</accession>
<evidence type="ECO:0000256" key="3">
    <source>
        <dbReference type="ARBA" id="ARBA00023163"/>
    </source>
</evidence>
<dbReference type="Pfam" id="PF08220">
    <property type="entry name" value="HTH_DeoR"/>
    <property type="match status" value="1"/>
</dbReference>
<dbReference type="AlphaFoldDB" id="A0A2S0MMC8"/>
<dbReference type="InterPro" id="IPR036390">
    <property type="entry name" value="WH_DNA-bd_sf"/>
</dbReference>
<dbReference type="GO" id="GO:0003700">
    <property type="term" value="F:DNA-binding transcription factor activity"/>
    <property type="evidence" value="ECO:0007669"/>
    <property type="project" value="InterPro"/>
</dbReference>
<dbReference type="InterPro" id="IPR001034">
    <property type="entry name" value="DeoR_HTH"/>
</dbReference>
<proteinExistence type="predicted"/>
<dbReference type="InterPro" id="IPR050313">
    <property type="entry name" value="Carb_Metab_HTH_regulators"/>
</dbReference>
<keyword evidence="2" id="KW-0805">Transcription regulation</keyword>
<keyword evidence="3" id="KW-0804">Transcription</keyword>
<dbReference type="PANTHER" id="PTHR30363:SF4">
    <property type="entry name" value="GLYCEROL-3-PHOSPHATE REGULON REPRESSOR"/>
    <property type="match status" value="1"/>
</dbReference>
<dbReference type="SUPFAM" id="SSF100950">
    <property type="entry name" value="NagB/RpiA/CoA transferase-like"/>
    <property type="match status" value="1"/>
</dbReference>
<dbReference type="SMART" id="SM00420">
    <property type="entry name" value="HTH_DEOR"/>
    <property type="match status" value="1"/>
</dbReference>
<name>A0A2S0MMC8_9RHOB</name>
<dbReference type="PANTHER" id="PTHR30363">
    <property type="entry name" value="HTH-TYPE TRANSCRIPTIONAL REGULATOR SRLR-RELATED"/>
    <property type="match status" value="1"/>
</dbReference>
<protein>
    <submittedName>
        <fullName evidence="5">DeoR/GlpR transcriptional regulator</fullName>
    </submittedName>
</protein>
<dbReference type="Gene3D" id="3.40.50.1360">
    <property type="match status" value="1"/>
</dbReference>
<dbReference type="Proteomes" id="UP000237655">
    <property type="component" value="Chromosome"/>
</dbReference>
<keyword evidence="1" id="KW-0678">Repressor</keyword>
<organism evidence="5 6">
    <name type="scientific">Pukyongiella litopenaei</name>
    <dbReference type="NCBI Taxonomy" id="2605946"/>
    <lineage>
        <taxon>Bacteria</taxon>
        <taxon>Pseudomonadati</taxon>
        <taxon>Pseudomonadota</taxon>
        <taxon>Alphaproteobacteria</taxon>
        <taxon>Rhodobacterales</taxon>
        <taxon>Paracoccaceae</taxon>
        <taxon>Pukyongiella</taxon>
    </lineage>
</organism>
<evidence type="ECO:0000313" key="5">
    <source>
        <dbReference type="EMBL" id="AVO37038.1"/>
    </source>
</evidence>